<sequence length="68" mass="8103">MTDIELPIGLTPRIGAEFHLVRWTRGTDEWTAQTILAVYLSSTPEEWEVEHLGRRLRLPRQEWLRFMP</sequence>
<dbReference type="Proteomes" id="UP001174210">
    <property type="component" value="Unassembled WGS sequence"/>
</dbReference>
<reference evidence="1" key="1">
    <citation type="submission" date="2023-03" db="EMBL/GenBank/DDBJ databases">
        <title>MT1 and MT2 Draft Genomes of Novel Species.</title>
        <authorList>
            <person name="Venkateswaran K."/>
        </authorList>
    </citation>
    <scope>NUCLEOTIDE SEQUENCE</scope>
    <source>
        <strain evidence="1">F6_8S_P_1A</strain>
    </source>
</reference>
<dbReference type="EMBL" id="JAROCB010000002">
    <property type="protein sequence ID" value="MDN4597599.1"/>
    <property type="molecule type" value="Genomic_DNA"/>
</dbReference>
<comment type="caution">
    <text evidence="1">The sequence shown here is derived from an EMBL/GenBank/DDBJ whole genome shotgun (WGS) entry which is preliminary data.</text>
</comment>
<organism evidence="1 2">
    <name type="scientific">Leifsonia virtsii</name>
    <dbReference type="NCBI Taxonomy" id="3035915"/>
    <lineage>
        <taxon>Bacteria</taxon>
        <taxon>Bacillati</taxon>
        <taxon>Actinomycetota</taxon>
        <taxon>Actinomycetes</taxon>
        <taxon>Micrococcales</taxon>
        <taxon>Microbacteriaceae</taxon>
        <taxon>Leifsonia</taxon>
    </lineage>
</organism>
<name>A0ABT8IZZ0_9MICO</name>
<evidence type="ECO:0000313" key="1">
    <source>
        <dbReference type="EMBL" id="MDN4597599.1"/>
    </source>
</evidence>
<keyword evidence="2" id="KW-1185">Reference proteome</keyword>
<protein>
    <submittedName>
        <fullName evidence="1">Uncharacterized protein</fullName>
    </submittedName>
</protein>
<accession>A0ABT8IZZ0</accession>
<gene>
    <name evidence="1" type="ORF">P5G59_10645</name>
</gene>
<proteinExistence type="predicted"/>
<evidence type="ECO:0000313" key="2">
    <source>
        <dbReference type="Proteomes" id="UP001174210"/>
    </source>
</evidence>
<dbReference type="RefSeq" id="WP_301218730.1">
    <property type="nucleotide sequence ID" value="NZ_JAROCB010000002.1"/>
</dbReference>